<keyword evidence="8 10" id="KW-0326">Glycosidase</keyword>
<dbReference type="SUPFAM" id="SSF51445">
    <property type="entry name" value="(Trans)glycosidases"/>
    <property type="match status" value="1"/>
</dbReference>
<dbReference type="Gene3D" id="2.60.40.1760">
    <property type="entry name" value="glycosyl hydrolase (family 31)"/>
    <property type="match status" value="1"/>
</dbReference>
<organism evidence="15 16">
    <name type="scientific">Asbolus verrucosus</name>
    <name type="common">Desert ironclad beetle</name>
    <dbReference type="NCBI Taxonomy" id="1661398"/>
    <lineage>
        <taxon>Eukaryota</taxon>
        <taxon>Metazoa</taxon>
        <taxon>Ecdysozoa</taxon>
        <taxon>Arthropoda</taxon>
        <taxon>Hexapoda</taxon>
        <taxon>Insecta</taxon>
        <taxon>Pterygota</taxon>
        <taxon>Neoptera</taxon>
        <taxon>Endopterygota</taxon>
        <taxon>Coleoptera</taxon>
        <taxon>Polyphaga</taxon>
        <taxon>Cucujiformia</taxon>
        <taxon>Tenebrionidae</taxon>
        <taxon>Pimeliinae</taxon>
        <taxon>Asbolus</taxon>
    </lineage>
</organism>
<dbReference type="CDD" id="cd14752">
    <property type="entry name" value="GH31_N"/>
    <property type="match status" value="1"/>
</dbReference>
<dbReference type="Proteomes" id="UP000292052">
    <property type="component" value="Unassembled WGS sequence"/>
</dbReference>
<proteinExistence type="inferred from homology"/>
<dbReference type="InterPro" id="IPR013780">
    <property type="entry name" value="Glyco_hydro_b"/>
</dbReference>
<evidence type="ECO:0000259" key="13">
    <source>
        <dbReference type="Pfam" id="PF17137"/>
    </source>
</evidence>
<evidence type="ECO:0000256" key="4">
    <source>
        <dbReference type="ARBA" id="ARBA00022729"/>
    </source>
</evidence>
<feature type="domain" description="Glycosyl hydrolase family 31 C-terminal" evidence="14">
    <location>
        <begin position="522"/>
        <end position="601"/>
    </location>
</feature>
<dbReference type="GO" id="GO:0090599">
    <property type="term" value="F:alpha-glucosidase activity"/>
    <property type="evidence" value="ECO:0007669"/>
    <property type="project" value="TreeGrafter"/>
</dbReference>
<dbReference type="InterPro" id="IPR048395">
    <property type="entry name" value="Glyco_hydro_31_C"/>
</dbReference>
<dbReference type="Pfam" id="PF21365">
    <property type="entry name" value="Glyco_hydro_31_3rd"/>
    <property type="match status" value="1"/>
</dbReference>
<protein>
    <recommendedName>
        <fullName evidence="9">Glucosidase II subunit alpha</fullName>
    </recommendedName>
</protein>
<evidence type="ECO:0000259" key="11">
    <source>
        <dbReference type="Pfam" id="PF01055"/>
    </source>
</evidence>
<comment type="pathway">
    <text evidence="2">Glycan metabolism; N-glycan metabolism.</text>
</comment>
<dbReference type="STRING" id="1661398.A0A482WA41"/>
<dbReference type="EMBL" id="QDEB01015726">
    <property type="protein sequence ID" value="RZC41617.1"/>
    <property type="molecule type" value="Genomic_DNA"/>
</dbReference>
<feature type="domain" description="Glycoside hydrolase family 31 N-terminal" evidence="12">
    <location>
        <begin position="33"/>
        <end position="146"/>
    </location>
</feature>
<evidence type="ECO:0000313" key="16">
    <source>
        <dbReference type="Proteomes" id="UP000292052"/>
    </source>
</evidence>
<keyword evidence="16" id="KW-1185">Reference proteome</keyword>
<dbReference type="GO" id="GO:0005783">
    <property type="term" value="C:endoplasmic reticulum"/>
    <property type="evidence" value="ECO:0007669"/>
    <property type="project" value="UniProtKB-SubCell"/>
</dbReference>
<comment type="similarity">
    <text evidence="3 10">Belongs to the glycosyl hydrolase 31 family.</text>
</comment>
<dbReference type="GO" id="GO:0006491">
    <property type="term" value="P:N-glycan processing"/>
    <property type="evidence" value="ECO:0007669"/>
    <property type="project" value="TreeGrafter"/>
</dbReference>
<dbReference type="SUPFAM" id="SSF74650">
    <property type="entry name" value="Galactose mutarotase-like"/>
    <property type="match status" value="1"/>
</dbReference>
<comment type="caution">
    <text evidence="15">The sequence shown here is derived from an EMBL/GenBank/DDBJ whole genome shotgun (WGS) entry which is preliminary data.</text>
</comment>
<reference evidence="15 16" key="1">
    <citation type="submission" date="2017-03" db="EMBL/GenBank/DDBJ databases">
        <title>Genome of the blue death feigning beetle - Asbolus verrucosus.</title>
        <authorList>
            <person name="Rider S.D."/>
        </authorList>
    </citation>
    <scope>NUCLEOTIDE SEQUENCE [LARGE SCALE GENOMIC DNA]</scope>
    <source>
        <strain evidence="15">Butters</strain>
        <tissue evidence="15">Head and leg muscle</tissue>
    </source>
</reference>
<evidence type="ECO:0000256" key="8">
    <source>
        <dbReference type="ARBA" id="ARBA00023295"/>
    </source>
</evidence>
<keyword evidence="7" id="KW-0325">Glycoprotein</keyword>
<dbReference type="OrthoDB" id="3237269at2759"/>
<gene>
    <name evidence="15" type="ORF">BDFB_006079</name>
</gene>
<keyword evidence="6" id="KW-0256">Endoplasmic reticulum</keyword>
<sequence>HFQINDHIYPRYTVQDVIVLDPKSTNSDYISVGENNEQVRITNDDLILSANSQKFLLIEEKEPNVGIALDFLFPDAVRAYGLPQHAEHMSLKDTAEQPYRLFNADRFAYSVKNNFESLYGAVPLLYAYGINKTTGLLWLNSSETFVEIDHHVEGLKTTFYSESGTLDFYVLSGPSFQDCVKQNLQLTGSAPLPPLFALGYHQCRFSYMSKEEVEEVSNKFDENKLPLDSIWLDIDYTDDKKYFTWDPKTYENPESLLKFLQKKKRKAVVIIDPHIKVDENYSVYTQCKKEGLFVNDINNETFTGQCWPGKSSWIDFFSPKARQYYSHLHEDFAKAKNLHIWNDMNEPALFETKENSMPKNVVHYGNWKHRDVHNLYGFYQTMATYEGLLKRLNLRPFILTRSHFAGSQRFAAIWTGDNTAEWSHLRISVPMCLTASLAGTKCCFALVCVVQTSEVLYISRVMNFSKDGTNSAHGCHFSVAIQTETYLDVNLTCTVNKFRKGFETPSSKDTDICSSGTLYFGNTDQNVLNLDSQFLVGRDVLICPVTNPEQVQIEVYLPGGENEIWYSITQSAVSKYKGIGYTVLPVNMDIVPVFYRGGSIIPTVENFMKSSAVIHNHPLNLNIFCDYNGNATGTLYNDDTESFDYLKNAYCFLKFNFKNGSPINQNSSFNQSIILSTIKLYGYQHKVNNAKLETNTVIKDDL</sequence>
<feature type="domain" description="DUF5110" evidence="13">
    <location>
        <begin position="618"/>
        <end position="659"/>
    </location>
</feature>
<evidence type="ECO:0000256" key="7">
    <source>
        <dbReference type="ARBA" id="ARBA00023180"/>
    </source>
</evidence>
<comment type="subcellular location">
    <subcellularLocation>
        <location evidence="1">Endoplasmic reticulum</location>
    </subcellularLocation>
</comment>
<evidence type="ECO:0000256" key="1">
    <source>
        <dbReference type="ARBA" id="ARBA00004240"/>
    </source>
</evidence>
<dbReference type="Pfam" id="PF01055">
    <property type="entry name" value="Glyco_hydro_31_2nd"/>
    <property type="match status" value="1"/>
</dbReference>
<dbReference type="InterPro" id="IPR017853">
    <property type="entry name" value="GH"/>
</dbReference>
<dbReference type="Pfam" id="PF17137">
    <property type="entry name" value="DUF5110"/>
    <property type="match status" value="1"/>
</dbReference>
<dbReference type="GO" id="GO:0005975">
    <property type="term" value="P:carbohydrate metabolic process"/>
    <property type="evidence" value="ECO:0007669"/>
    <property type="project" value="InterPro"/>
</dbReference>
<dbReference type="InterPro" id="IPR033403">
    <property type="entry name" value="DUF5110"/>
</dbReference>
<dbReference type="PANTHER" id="PTHR22762:SF54">
    <property type="entry name" value="BCDNA.GH04962"/>
    <property type="match status" value="1"/>
</dbReference>
<feature type="non-terminal residue" evidence="15">
    <location>
        <position position="1"/>
    </location>
</feature>
<accession>A0A482WA41</accession>
<evidence type="ECO:0000259" key="12">
    <source>
        <dbReference type="Pfam" id="PF13802"/>
    </source>
</evidence>
<dbReference type="InterPro" id="IPR025887">
    <property type="entry name" value="Glyco_hydro_31_N_dom"/>
</dbReference>
<dbReference type="InterPro" id="IPR011013">
    <property type="entry name" value="Gal_mutarotase_sf_dom"/>
</dbReference>
<evidence type="ECO:0000313" key="15">
    <source>
        <dbReference type="EMBL" id="RZC41617.1"/>
    </source>
</evidence>
<dbReference type="GO" id="GO:0030246">
    <property type="term" value="F:carbohydrate binding"/>
    <property type="evidence" value="ECO:0007669"/>
    <property type="project" value="InterPro"/>
</dbReference>
<evidence type="ECO:0000256" key="9">
    <source>
        <dbReference type="ARBA" id="ARBA00042895"/>
    </source>
</evidence>
<dbReference type="InterPro" id="IPR000322">
    <property type="entry name" value="Glyco_hydro_31_TIM"/>
</dbReference>
<evidence type="ECO:0000259" key="14">
    <source>
        <dbReference type="Pfam" id="PF21365"/>
    </source>
</evidence>
<evidence type="ECO:0000256" key="2">
    <source>
        <dbReference type="ARBA" id="ARBA00004833"/>
    </source>
</evidence>
<evidence type="ECO:0000256" key="6">
    <source>
        <dbReference type="ARBA" id="ARBA00022824"/>
    </source>
</evidence>
<feature type="domain" description="Glycoside hydrolase family 31 TIM barrel" evidence="11">
    <location>
        <begin position="191"/>
        <end position="448"/>
    </location>
</feature>
<dbReference type="Pfam" id="PF13802">
    <property type="entry name" value="Gal_mutarotas_2"/>
    <property type="match status" value="1"/>
</dbReference>
<dbReference type="Gene3D" id="3.20.20.80">
    <property type="entry name" value="Glycosidases"/>
    <property type="match status" value="1"/>
</dbReference>
<dbReference type="Gene3D" id="2.60.40.1180">
    <property type="entry name" value="Golgi alpha-mannosidase II"/>
    <property type="match status" value="2"/>
</dbReference>
<feature type="non-terminal residue" evidence="15">
    <location>
        <position position="702"/>
    </location>
</feature>
<evidence type="ECO:0000256" key="5">
    <source>
        <dbReference type="ARBA" id="ARBA00022801"/>
    </source>
</evidence>
<keyword evidence="4" id="KW-0732">Signal</keyword>
<evidence type="ECO:0000256" key="10">
    <source>
        <dbReference type="RuleBase" id="RU361185"/>
    </source>
</evidence>
<dbReference type="AlphaFoldDB" id="A0A482WA41"/>
<evidence type="ECO:0000256" key="3">
    <source>
        <dbReference type="ARBA" id="ARBA00007806"/>
    </source>
</evidence>
<keyword evidence="5 10" id="KW-0378">Hydrolase</keyword>
<dbReference type="SUPFAM" id="SSF51011">
    <property type="entry name" value="Glycosyl hydrolase domain"/>
    <property type="match status" value="1"/>
</dbReference>
<name>A0A482WA41_ASBVE</name>
<dbReference type="PANTHER" id="PTHR22762">
    <property type="entry name" value="ALPHA-GLUCOSIDASE"/>
    <property type="match status" value="1"/>
</dbReference>